<feature type="transmembrane region" description="Helical" evidence="4">
    <location>
        <begin position="263"/>
        <end position="284"/>
    </location>
</feature>
<feature type="transmembrane region" description="Helical" evidence="4">
    <location>
        <begin position="290"/>
        <end position="316"/>
    </location>
</feature>
<reference evidence="6" key="1">
    <citation type="submission" date="2021-02" db="EMBL/GenBank/DDBJ databases">
        <title>Infant gut strain persistence is associated with maternal origin, phylogeny, and functional potential including surface adhesion and iron acquisition.</title>
        <authorList>
            <person name="Lou Y.C."/>
        </authorList>
    </citation>
    <scope>NUCLEOTIDE SEQUENCE</scope>
    <source>
        <strain evidence="6">L2_039_000G1_dasL2_039_000G1_concoct_11</strain>
    </source>
</reference>
<evidence type="ECO:0000256" key="2">
    <source>
        <dbReference type="ARBA" id="ARBA00023125"/>
    </source>
</evidence>
<keyword evidence="2" id="KW-0238">DNA-binding</keyword>
<dbReference type="PANTHER" id="PTHR44688">
    <property type="entry name" value="DNA-BINDING TRANSCRIPTIONAL ACTIVATOR DEVR_DOSR"/>
    <property type="match status" value="1"/>
</dbReference>
<feature type="transmembrane region" description="Helical" evidence="4">
    <location>
        <begin position="238"/>
        <end position="256"/>
    </location>
</feature>
<dbReference type="Proteomes" id="UP000727506">
    <property type="component" value="Unassembled WGS sequence"/>
</dbReference>
<dbReference type="InterPro" id="IPR000792">
    <property type="entry name" value="Tscrpt_reg_LuxR_C"/>
</dbReference>
<feature type="transmembrane region" description="Helical" evidence="4">
    <location>
        <begin position="355"/>
        <end position="373"/>
    </location>
</feature>
<dbReference type="Pfam" id="PF00196">
    <property type="entry name" value="GerE"/>
    <property type="match status" value="1"/>
</dbReference>
<dbReference type="GO" id="GO:0003677">
    <property type="term" value="F:DNA binding"/>
    <property type="evidence" value="ECO:0007669"/>
    <property type="project" value="UniProtKB-KW"/>
</dbReference>
<evidence type="ECO:0000313" key="6">
    <source>
        <dbReference type="EMBL" id="MBS6940226.1"/>
    </source>
</evidence>
<evidence type="ECO:0000256" key="1">
    <source>
        <dbReference type="ARBA" id="ARBA00023015"/>
    </source>
</evidence>
<evidence type="ECO:0000256" key="4">
    <source>
        <dbReference type="SAM" id="Phobius"/>
    </source>
</evidence>
<dbReference type="SUPFAM" id="SSF46894">
    <property type="entry name" value="C-terminal effector domain of the bipartite response regulators"/>
    <property type="match status" value="1"/>
</dbReference>
<dbReference type="PROSITE" id="PS50043">
    <property type="entry name" value="HTH_LUXR_2"/>
    <property type="match status" value="1"/>
</dbReference>
<keyword evidence="4" id="KW-0472">Membrane</keyword>
<dbReference type="GO" id="GO:0006355">
    <property type="term" value="P:regulation of DNA-templated transcription"/>
    <property type="evidence" value="ECO:0007669"/>
    <property type="project" value="InterPro"/>
</dbReference>
<name>A0A943USV0_9ACTN</name>
<dbReference type="Gene3D" id="1.10.10.10">
    <property type="entry name" value="Winged helix-like DNA-binding domain superfamily/Winged helix DNA-binding domain"/>
    <property type="match status" value="1"/>
</dbReference>
<feature type="domain" description="HTH luxR-type" evidence="5">
    <location>
        <begin position="399"/>
        <end position="464"/>
    </location>
</feature>
<keyword evidence="4" id="KW-1133">Transmembrane helix</keyword>
<feature type="transmembrane region" description="Helical" evidence="4">
    <location>
        <begin position="68"/>
        <end position="89"/>
    </location>
</feature>
<evidence type="ECO:0000313" key="7">
    <source>
        <dbReference type="Proteomes" id="UP000727506"/>
    </source>
</evidence>
<dbReference type="InterPro" id="IPR036388">
    <property type="entry name" value="WH-like_DNA-bd_sf"/>
</dbReference>
<accession>A0A943USV0</accession>
<dbReference type="PANTHER" id="PTHR44688:SF16">
    <property type="entry name" value="DNA-BINDING TRANSCRIPTIONAL ACTIVATOR DEVR_DOSR"/>
    <property type="match status" value="1"/>
</dbReference>
<feature type="transmembrane region" description="Helical" evidence="4">
    <location>
        <begin position="328"/>
        <end position="349"/>
    </location>
</feature>
<keyword evidence="4" id="KW-0812">Transmembrane</keyword>
<feature type="transmembrane region" description="Helical" evidence="4">
    <location>
        <begin position="197"/>
        <end position="218"/>
    </location>
</feature>
<comment type="caution">
    <text evidence="6">The sequence shown here is derived from an EMBL/GenBank/DDBJ whole genome shotgun (WGS) entry which is preliminary data.</text>
</comment>
<keyword evidence="1" id="KW-0805">Transcription regulation</keyword>
<sequence>MGKIRVDIIGAGFLYAALMLLIDGVPGAKEGASYLAAQGILWGVALACLCSVAFWLRRKKSPSFVEGREFACVSFGAAIVSVATIVAWTGLLPPFVPGLFAGASLALMGMIWLRTCARYAMVDVLASSAIALAVDGMVRFSTTSLFSAQWYFPAVLLSVAASAVLFQAPHWIDASSSEETCGDEPDSSTSLGQRFSFALKILWLPASGAMLSVFIFGLTWDPVASGEIAHSTLPLYEARLFIGPCIAATVTAVIVFHRPSSAVFLMQGILLPCAVAVILVLPALRVESVWVQALFQIVQSAGFSAIALVTWASLVAAVRSVRTTAPAALCLSIFSLAAMFGMALIHTIGIAGKDLCLLLLTVYMALIAVWYALETEREKNARVIDDLRPGSYISRRCDELEESLGISRREKEVLYYLARGYNHGYIARKLFISENTVRTHVRHIYAKLNVNSREGLLDFIDGVDE</sequence>
<feature type="transmembrane region" description="Helical" evidence="4">
    <location>
        <begin position="34"/>
        <end position="56"/>
    </location>
</feature>
<gene>
    <name evidence="6" type="ORF">KH142_01850</name>
</gene>
<dbReference type="AlphaFoldDB" id="A0A943USV0"/>
<dbReference type="SMART" id="SM00421">
    <property type="entry name" value="HTH_LUXR"/>
    <property type="match status" value="1"/>
</dbReference>
<feature type="transmembrane region" description="Helical" evidence="4">
    <location>
        <begin position="7"/>
        <end position="28"/>
    </location>
</feature>
<evidence type="ECO:0000259" key="5">
    <source>
        <dbReference type="PROSITE" id="PS50043"/>
    </source>
</evidence>
<dbReference type="CDD" id="cd06170">
    <property type="entry name" value="LuxR_C_like"/>
    <property type="match status" value="1"/>
</dbReference>
<evidence type="ECO:0000256" key="3">
    <source>
        <dbReference type="ARBA" id="ARBA00023163"/>
    </source>
</evidence>
<dbReference type="PRINTS" id="PR00038">
    <property type="entry name" value="HTHLUXR"/>
</dbReference>
<protein>
    <submittedName>
        <fullName evidence="6">Helix-turn-helix transcriptional regulator</fullName>
    </submittedName>
</protein>
<organism evidence="6 7">
    <name type="scientific">Slackia piriformis</name>
    <dbReference type="NCBI Taxonomy" id="626934"/>
    <lineage>
        <taxon>Bacteria</taxon>
        <taxon>Bacillati</taxon>
        <taxon>Actinomycetota</taxon>
        <taxon>Coriobacteriia</taxon>
        <taxon>Eggerthellales</taxon>
        <taxon>Eggerthellaceae</taxon>
        <taxon>Slackia</taxon>
    </lineage>
</organism>
<proteinExistence type="predicted"/>
<keyword evidence="3" id="KW-0804">Transcription</keyword>
<dbReference type="InterPro" id="IPR016032">
    <property type="entry name" value="Sig_transdc_resp-reg_C-effctor"/>
</dbReference>
<dbReference type="EMBL" id="JAGZSV010000017">
    <property type="protein sequence ID" value="MBS6940226.1"/>
    <property type="molecule type" value="Genomic_DNA"/>
</dbReference>
<feature type="transmembrane region" description="Helical" evidence="4">
    <location>
        <begin position="95"/>
        <end position="113"/>
    </location>
</feature>